<sequence>MASFESLAATEDCNSKESIISVVESVAAIAVIRPPLGNEPSLALEEDQNVGTKRARDEESPAEAPVVAAAGAVTDEVVDEAPALKRIKTGVENLEPTHGEDNRKDDDRKMEEEEVETTTTTLGAEGTKEVQDGEQQMANEDGRKTEEVKLGPKVFHSAVELFTYLYDFLHGWICNQDVNKYEFMVLSDLVGQGAPDKVECGIAAIQIRMHPTWHSRCFFVVHKDGTVDDFSYRKAADKLMPLPSSLYLSTGELDLDKLFPGHKQKNQHWQQGRVNGGRGNGARGVFHGGRGRGGYKSRQ</sequence>
<organism evidence="2 3">
    <name type="scientific">Sphagnum troendelagicum</name>
    <dbReference type="NCBI Taxonomy" id="128251"/>
    <lineage>
        <taxon>Eukaryota</taxon>
        <taxon>Viridiplantae</taxon>
        <taxon>Streptophyta</taxon>
        <taxon>Embryophyta</taxon>
        <taxon>Bryophyta</taxon>
        <taxon>Sphagnophytina</taxon>
        <taxon>Sphagnopsida</taxon>
        <taxon>Sphagnales</taxon>
        <taxon>Sphagnaceae</taxon>
        <taxon>Sphagnum</taxon>
    </lineage>
</organism>
<proteinExistence type="predicted"/>
<feature type="compositionally biased region" description="Gly residues" evidence="1">
    <location>
        <begin position="274"/>
        <end position="288"/>
    </location>
</feature>
<keyword evidence="3" id="KW-1185">Reference proteome</keyword>
<evidence type="ECO:0000313" key="3">
    <source>
        <dbReference type="Proteomes" id="UP001497512"/>
    </source>
</evidence>
<evidence type="ECO:0000256" key="1">
    <source>
        <dbReference type="SAM" id="MobiDB-lite"/>
    </source>
</evidence>
<gene>
    <name evidence="2" type="ORF">CSSPTR1EN2_LOCUS9115</name>
</gene>
<dbReference type="EMBL" id="OZ019908">
    <property type="protein sequence ID" value="CAK9208055.1"/>
    <property type="molecule type" value="Genomic_DNA"/>
</dbReference>
<accession>A0ABP0TY44</accession>
<reference evidence="2" key="1">
    <citation type="submission" date="2024-02" db="EMBL/GenBank/DDBJ databases">
        <authorList>
            <consortium name="ELIXIR-Norway"/>
            <consortium name="Elixir Norway"/>
        </authorList>
    </citation>
    <scope>NUCLEOTIDE SEQUENCE</scope>
</reference>
<dbReference type="Gene3D" id="3.10.450.40">
    <property type="match status" value="1"/>
</dbReference>
<protein>
    <submittedName>
        <fullName evidence="2">Uncharacterized protein</fullName>
    </submittedName>
</protein>
<dbReference type="Proteomes" id="UP001497512">
    <property type="component" value="Chromosome 16"/>
</dbReference>
<feature type="region of interest" description="Disordered" evidence="1">
    <location>
        <begin position="266"/>
        <end position="299"/>
    </location>
</feature>
<dbReference type="InterPro" id="IPR044673">
    <property type="entry name" value="DCL-like"/>
</dbReference>
<name>A0ABP0TY44_9BRYO</name>
<evidence type="ECO:0000313" key="2">
    <source>
        <dbReference type="EMBL" id="CAK9208055.1"/>
    </source>
</evidence>
<feature type="region of interest" description="Disordered" evidence="1">
    <location>
        <begin position="87"/>
        <end position="133"/>
    </location>
</feature>
<feature type="compositionally biased region" description="Basic residues" evidence="1">
    <location>
        <begin position="289"/>
        <end position="299"/>
    </location>
</feature>
<feature type="compositionally biased region" description="Basic and acidic residues" evidence="1">
    <location>
        <begin position="95"/>
        <end position="111"/>
    </location>
</feature>
<dbReference type="PANTHER" id="PTHR33415">
    <property type="entry name" value="PROTEIN EMBRYO DEFECTIVE 514"/>
    <property type="match status" value="1"/>
</dbReference>
<dbReference type="PANTHER" id="PTHR33415:SF12">
    <property type="entry name" value="PROTEIN EMBRYO DEFECTIVE 514"/>
    <property type="match status" value="1"/>
</dbReference>
<feature type="region of interest" description="Disordered" evidence="1">
    <location>
        <begin position="36"/>
        <end position="65"/>
    </location>
</feature>
<dbReference type="Pfam" id="PF11523">
    <property type="entry name" value="DUF3223"/>
    <property type="match status" value="1"/>
</dbReference>